<reference evidence="11 12" key="1">
    <citation type="submission" date="2020-02" db="EMBL/GenBank/DDBJ databases">
        <title>A chromosome-scale genome assembly of the black bullhead catfish (Ameiurus melas).</title>
        <authorList>
            <person name="Wen M."/>
            <person name="Zham M."/>
            <person name="Cabau C."/>
            <person name="Klopp C."/>
            <person name="Donnadieu C."/>
            <person name="Roques C."/>
            <person name="Bouchez O."/>
            <person name="Lampietro C."/>
            <person name="Jouanno E."/>
            <person name="Herpin A."/>
            <person name="Louis A."/>
            <person name="Berthelot C."/>
            <person name="Parey E."/>
            <person name="Roest-Crollius H."/>
            <person name="Braasch I."/>
            <person name="Postlethwait J."/>
            <person name="Robinson-Rechavi M."/>
            <person name="Echchiki A."/>
            <person name="Begum T."/>
            <person name="Montfort J."/>
            <person name="Schartl M."/>
            <person name="Bobe J."/>
            <person name="Guiguen Y."/>
        </authorList>
    </citation>
    <scope>NUCLEOTIDE SEQUENCE [LARGE SCALE GENOMIC DNA]</scope>
    <source>
        <strain evidence="11">M_S1</strain>
        <tissue evidence="11">Blood</tissue>
    </source>
</reference>
<evidence type="ECO:0000313" key="12">
    <source>
        <dbReference type="Proteomes" id="UP000593565"/>
    </source>
</evidence>
<dbReference type="PROSITE" id="PS00472">
    <property type="entry name" value="SMALL_CYTOKINES_CC"/>
    <property type="match status" value="1"/>
</dbReference>
<evidence type="ECO:0000256" key="2">
    <source>
        <dbReference type="ARBA" id="ARBA00010868"/>
    </source>
</evidence>
<feature type="domain" description="Chemokine interleukin-8-like" evidence="10">
    <location>
        <begin position="28"/>
        <end position="88"/>
    </location>
</feature>
<dbReference type="PANTHER" id="PTHR12015">
    <property type="entry name" value="SMALL INDUCIBLE CYTOKINE A"/>
    <property type="match status" value="1"/>
</dbReference>
<dbReference type="SMART" id="SM00199">
    <property type="entry name" value="SCY"/>
    <property type="match status" value="1"/>
</dbReference>
<dbReference type="InterPro" id="IPR039809">
    <property type="entry name" value="Chemokine_b/g/d"/>
</dbReference>
<dbReference type="OrthoDB" id="8934837at2759"/>
<keyword evidence="9" id="KW-0145">Chemotaxis</keyword>
<dbReference type="PANTHER" id="PTHR12015:SF183">
    <property type="entry name" value="C-C MOTIF CHEMOKINE 3"/>
    <property type="match status" value="1"/>
</dbReference>
<comment type="function">
    <text evidence="7">Monokine with inflammatory and chemokinetic properties. Binds to CCR1, CCR4 and CCR5. One of the major HIV-suppressive factors produced by CD8+ T-cells. Recombinant MIP-1-alpha induces a dose-dependent inhibition of different strains of HIV-1, HIV-2, and simian immunodeficiency virus (SIV).</text>
</comment>
<gene>
    <name evidence="11" type="ORF">AMELA_G00057730</name>
</gene>
<keyword evidence="3 9" id="KW-0202">Cytokine</keyword>
<evidence type="ECO:0000256" key="8">
    <source>
        <dbReference type="ARBA" id="ARBA00046726"/>
    </source>
</evidence>
<dbReference type="InterPro" id="IPR036048">
    <property type="entry name" value="Interleukin_8-like_sf"/>
</dbReference>
<evidence type="ECO:0000256" key="7">
    <source>
        <dbReference type="ARBA" id="ARBA00044740"/>
    </source>
</evidence>
<protein>
    <recommendedName>
        <fullName evidence="9">C-C motif chemokine</fullName>
    </recommendedName>
</protein>
<evidence type="ECO:0000259" key="10">
    <source>
        <dbReference type="SMART" id="SM00199"/>
    </source>
</evidence>
<dbReference type="AlphaFoldDB" id="A0A7J6B2V3"/>
<organism evidence="11 12">
    <name type="scientific">Ameiurus melas</name>
    <name type="common">Black bullhead</name>
    <name type="synonym">Silurus melas</name>
    <dbReference type="NCBI Taxonomy" id="219545"/>
    <lineage>
        <taxon>Eukaryota</taxon>
        <taxon>Metazoa</taxon>
        <taxon>Chordata</taxon>
        <taxon>Craniata</taxon>
        <taxon>Vertebrata</taxon>
        <taxon>Euteleostomi</taxon>
        <taxon>Actinopterygii</taxon>
        <taxon>Neopterygii</taxon>
        <taxon>Teleostei</taxon>
        <taxon>Ostariophysi</taxon>
        <taxon>Siluriformes</taxon>
        <taxon>Ictaluridae</taxon>
        <taxon>Ameiurus</taxon>
    </lineage>
</organism>
<dbReference type="InterPro" id="IPR000827">
    <property type="entry name" value="Chemokine_CC_CS"/>
</dbReference>
<dbReference type="Gene3D" id="2.40.50.40">
    <property type="match status" value="1"/>
</dbReference>
<dbReference type="Proteomes" id="UP000593565">
    <property type="component" value="Unassembled WGS sequence"/>
</dbReference>
<dbReference type="Pfam" id="PF00048">
    <property type="entry name" value="IL8"/>
    <property type="match status" value="1"/>
</dbReference>
<dbReference type="CDD" id="cd00272">
    <property type="entry name" value="Chemokine_CC"/>
    <property type="match status" value="1"/>
</dbReference>
<dbReference type="GO" id="GO:0008009">
    <property type="term" value="F:chemokine activity"/>
    <property type="evidence" value="ECO:0007669"/>
    <property type="project" value="InterPro"/>
</dbReference>
<accession>A0A7J6B2V3</accession>
<keyword evidence="6" id="KW-1015">Disulfide bond</keyword>
<keyword evidence="4 9" id="KW-0964">Secreted</keyword>
<comment type="subunit">
    <text evidence="8">Self-associates. Also heterodimer of MIP-1-alpha(4-69) and MIP-1-beta(3-69). Interacts with CCR1.</text>
</comment>
<dbReference type="InterPro" id="IPR001811">
    <property type="entry name" value="Chemokine_IL8-like_dom"/>
</dbReference>
<proteinExistence type="inferred from homology"/>
<feature type="chain" id="PRO_5029946235" description="C-C motif chemokine" evidence="9">
    <location>
        <begin position="23"/>
        <end position="107"/>
    </location>
</feature>
<evidence type="ECO:0000256" key="6">
    <source>
        <dbReference type="ARBA" id="ARBA00023157"/>
    </source>
</evidence>
<dbReference type="EMBL" id="JAAGNN010000005">
    <property type="protein sequence ID" value="KAF4088699.1"/>
    <property type="molecule type" value="Genomic_DNA"/>
</dbReference>
<comment type="similarity">
    <text evidence="2 9">Belongs to the intercrine beta (chemokine CC) family.</text>
</comment>
<evidence type="ECO:0000256" key="5">
    <source>
        <dbReference type="ARBA" id="ARBA00022729"/>
    </source>
</evidence>
<comment type="subcellular location">
    <subcellularLocation>
        <location evidence="1 9">Secreted</location>
    </subcellularLocation>
</comment>
<sequence>MFSRSLLLVLLGLVCLQSFTTAQNGNGPARCCFSFQNPKDKIPIKVITAYEVTDLQCTKPGVIFTVKEGRKVCADLSIDWVQKHKKTIDKRLFERLTPPQTTESSQH</sequence>
<dbReference type="GO" id="GO:0006955">
    <property type="term" value="P:immune response"/>
    <property type="evidence" value="ECO:0007669"/>
    <property type="project" value="InterPro"/>
</dbReference>
<keyword evidence="5 9" id="KW-0732">Signal</keyword>
<evidence type="ECO:0000256" key="9">
    <source>
        <dbReference type="RuleBase" id="RU361150"/>
    </source>
</evidence>
<comment type="caution">
    <text evidence="11">The sequence shown here is derived from an EMBL/GenBank/DDBJ whole genome shotgun (WGS) entry which is preliminary data.</text>
</comment>
<dbReference type="GO" id="GO:0005615">
    <property type="term" value="C:extracellular space"/>
    <property type="evidence" value="ECO:0007669"/>
    <property type="project" value="UniProtKB-KW"/>
</dbReference>
<feature type="signal peptide" evidence="9">
    <location>
        <begin position="1"/>
        <end position="22"/>
    </location>
</feature>
<evidence type="ECO:0000256" key="3">
    <source>
        <dbReference type="ARBA" id="ARBA00022514"/>
    </source>
</evidence>
<evidence type="ECO:0000256" key="1">
    <source>
        <dbReference type="ARBA" id="ARBA00004613"/>
    </source>
</evidence>
<name>A0A7J6B2V3_AMEME</name>
<evidence type="ECO:0000313" key="11">
    <source>
        <dbReference type="EMBL" id="KAF4088699.1"/>
    </source>
</evidence>
<dbReference type="SUPFAM" id="SSF54117">
    <property type="entry name" value="Interleukin 8-like chemokines"/>
    <property type="match status" value="1"/>
</dbReference>
<keyword evidence="12" id="KW-1185">Reference proteome</keyword>
<evidence type="ECO:0000256" key="4">
    <source>
        <dbReference type="ARBA" id="ARBA00022525"/>
    </source>
</evidence>